<dbReference type="Pfam" id="PF01040">
    <property type="entry name" value="UbiA"/>
    <property type="match status" value="1"/>
</dbReference>
<dbReference type="AlphaFoldDB" id="A0A381QB47"/>
<evidence type="ECO:0000256" key="1">
    <source>
        <dbReference type="ARBA" id="ARBA00004141"/>
    </source>
</evidence>
<evidence type="ECO:0000256" key="5">
    <source>
        <dbReference type="SAM" id="Phobius"/>
    </source>
</evidence>
<dbReference type="Gene3D" id="1.10.357.140">
    <property type="entry name" value="UbiA prenyltransferase"/>
    <property type="match status" value="1"/>
</dbReference>
<evidence type="ECO:0008006" key="7">
    <source>
        <dbReference type="Google" id="ProtNLM"/>
    </source>
</evidence>
<dbReference type="CDD" id="cd13961">
    <property type="entry name" value="PT_UbiA_DGGGPS"/>
    <property type="match status" value="1"/>
</dbReference>
<feature type="transmembrane region" description="Helical" evidence="5">
    <location>
        <begin position="245"/>
        <end position="263"/>
    </location>
</feature>
<feature type="transmembrane region" description="Helical" evidence="5">
    <location>
        <begin position="54"/>
        <end position="77"/>
    </location>
</feature>
<dbReference type="InterPro" id="IPR044878">
    <property type="entry name" value="UbiA_sf"/>
</dbReference>
<feature type="transmembrane region" description="Helical" evidence="5">
    <location>
        <begin position="174"/>
        <end position="191"/>
    </location>
</feature>
<keyword evidence="3 5" id="KW-1133">Transmembrane helix</keyword>
<feature type="transmembrane region" description="Helical" evidence="5">
    <location>
        <begin position="21"/>
        <end position="42"/>
    </location>
</feature>
<feature type="transmembrane region" description="Helical" evidence="5">
    <location>
        <begin position="146"/>
        <end position="168"/>
    </location>
</feature>
<sequence length="294" mass="34481">MSFSFFNKKILLKILSLFSVVRGYNVIFMIFAQLVSSIFIFSDSNDFFSVILDYNIWFIALSSSASISAGYIINNFYDSDKDLINRPLKTILEKEISGRTKLIVYVFLNILTLIFSALVSIKALLFFSFYILAIFVYSIKISKYPFIGNFLSVLLVITPFFAITLYYKNFSMEIITHAMFLFFVILIKELIKDLKNLKGDFTMNYKTIPVIYGDKWTKNYITIYVLLVIGICINLIINYDISLMVYYYIFSIPFFFPFVYLLWKYNDNRYYEILHNSLKVLIIIGLFSIILHGF</sequence>
<organism evidence="6">
    <name type="scientific">marine metagenome</name>
    <dbReference type="NCBI Taxonomy" id="408172"/>
    <lineage>
        <taxon>unclassified sequences</taxon>
        <taxon>metagenomes</taxon>
        <taxon>ecological metagenomes</taxon>
    </lineage>
</organism>
<dbReference type="InterPro" id="IPR050475">
    <property type="entry name" value="Prenyltransferase_related"/>
</dbReference>
<reference evidence="6" key="1">
    <citation type="submission" date="2018-05" db="EMBL/GenBank/DDBJ databases">
        <authorList>
            <person name="Lanie J.A."/>
            <person name="Ng W.-L."/>
            <person name="Kazmierczak K.M."/>
            <person name="Andrzejewski T.M."/>
            <person name="Davidsen T.M."/>
            <person name="Wayne K.J."/>
            <person name="Tettelin H."/>
            <person name="Glass J.I."/>
            <person name="Rusch D."/>
            <person name="Podicherti R."/>
            <person name="Tsui H.-C.T."/>
            <person name="Winkler M.E."/>
        </authorList>
    </citation>
    <scope>NUCLEOTIDE SEQUENCE</scope>
</reference>
<name>A0A381QB47_9ZZZZ</name>
<evidence type="ECO:0000256" key="3">
    <source>
        <dbReference type="ARBA" id="ARBA00022989"/>
    </source>
</evidence>
<accession>A0A381QB47</accession>
<evidence type="ECO:0000313" key="6">
    <source>
        <dbReference type="EMBL" id="SUZ74883.1"/>
    </source>
</evidence>
<dbReference type="PANTHER" id="PTHR42723:SF1">
    <property type="entry name" value="CHLOROPHYLL SYNTHASE, CHLOROPLASTIC"/>
    <property type="match status" value="1"/>
</dbReference>
<dbReference type="EMBL" id="UINC01001226">
    <property type="protein sequence ID" value="SUZ74883.1"/>
    <property type="molecule type" value="Genomic_DNA"/>
</dbReference>
<keyword evidence="4 5" id="KW-0472">Membrane</keyword>
<proteinExistence type="predicted"/>
<evidence type="ECO:0000256" key="4">
    <source>
        <dbReference type="ARBA" id="ARBA00023136"/>
    </source>
</evidence>
<dbReference type="GO" id="GO:0016765">
    <property type="term" value="F:transferase activity, transferring alkyl or aryl (other than methyl) groups"/>
    <property type="evidence" value="ECO:0007669"/>
    <property type="project" value="InterPro"/>
</dbReference>
<dbReference type="GO" id="GO:0016020">
    <property type="term" value="C:membrane"/>
    <property type="evidence" value="ECO:0007669"/>
    <property type="project" value="UniProtKB-SubCell"/>
</dbReference>
<protein>
    <recommendedName>
        <fullName evidence="7">Ubiquinone biosynthesis protein UbiA</fullName>
    </recommendedName>
</protein>
<gene>
    <name evidence="6" type="ORF">METZ01_LOCUS27737</name>
</gene>
<dbReference type="PANTHER" id="PTHR42723">
    <property type="entry name" value="CHLOROPHYLL SYNTHASE"/>
    <property type="match status" value="1"/>
</dbReference>
<evidence type="ECO:0000256" key="2">
    <source>
        <dbReference type="ARBA" id="ARBA00022692"/>
    </source>
</evidence>
<comment type="subcellular location">
    <subcellularLocation>
        <location evidence="1">Membrane</location>
        <topology evidence="1">Multi-pass membrane protein</topology>
    </subcellularLocation>
</comment>
<feature type="transmembrane region" description="Helical" evidence="5">
    <location>
        <begin position="98"/>
        <end position="117"/>
    </location>
</feature>
<keyword evidence="2 5" id="KW-0812">Transmembrane</keyword>
<dbReference type="InterPro" id="IPR000537">
    <property type="entry name" value="UbiA_prenyltransferase"/>
</dbReference>
<feature type="transmembrane region" description="Helical" evidence="5">
    <location>
        <begin position="221"/>
        <end position="239"/>
    </location>
</feature>
<feature type="transmembrane region" description="Helical" evidence="5">
    <location>
        <begin position="270"/>
        <end position="291"/>
    </location>
</feature>